<evidence type="ECO:0000313" key="2">
    <source>
        <dbReference type="Proteomes" id="UP000028725"/>
    </source>
</evidence>
<organism evidence="1 2">
    <name type="scientific">Hyalangium minutum</name>
    <dbReference type="NCBI Taxonomy" id="394096"/>
    <lineage>
        <taxon>Bacteria</taxon>
        <taxon>Pseudomonadati</taxon>
        <taxon>Myxococcota</taxon>
        <taxon>Myxococcia</taxon>
        <taxon>Myxococcales</taxon>
        <taxon>Cystobacterineae</taxon>
        <taxon>Archangiaceae</taxon>
        <taxon>Hyalangium</taxon>
    </lineage>
</organism>
<dbReference type="STRING" id="394096.DB31_3703"/>
<dbReference type="AlphaFoldDB" id="A0A085WV60"/>
<sequence>MPITPCPTPLPSAIREEGAVEAQRNLFCFHYDRCLHLAVKRAWDGWTCRHCPLRDFRVGEPEARDYAHSRPKGQDGT</sequence>
<gene>
    <name evidence="1" type="ORF">DB31_3703</name>
</gene>
<name>A0A085WV60_9BACT</name>
<comment type="caution">
    <text evidence="1">The sequence shown here is derived from an EMBL/GenBank/DDBJ whole genome shotgun (WGS) entry which is preliminary data.</text>
</comment>
<accession>A0A085WV60</accession>
<dbReference type="RefSeq" id="WP_052419761.1">
    <property type="nucleotide sequence ID" value="NZ_JMCB01000002.1"/>
</dbReference>
<evidence type="ECO:0000313" key="1">
    <source>
        <dbReference type="EMBL" id="KFE71573.1"/>
    </source>
</evidence>
<proteinExistence type="predicted"/>
<keyword evidence="2" id="KW-1185">Reference proteome</keyword>
<dbReference type="OrthoDB" id="5382686at2"/>
<reference evidence="1 2" key="1">
    <citation type="submission" date="2014-04" db="EMBL/GenBank/DDBJ databases">
        <title>Genome assembly of Hyalangium minutum DSM 14724.</title>
        <authorList>
            <person name="Sharma G."/>
            <person name="Subramanian S."/>
        </authorList>
    </citation>
    <scope>NUCLEOTIDE SEQUENCE [LARGE SCALE GENOMIC DNA]</scope>
    <source>
        <strain evidence="1 2">DSM 14724</strain>
    </source>
</reference>
<protein>
    <submittedName>
        <fullName evidence="1">Uncharacterized protein</fullName>
    </submittedName>
</protein>
<dbReference type="Proteomes" id="UP000028725">
    <property type="component" value="Unassembled WGS sequence"/>
</dbReference>
<dbReference type="EMBL" id="JMCB01000002">
    <property type="protein sequence ID" value="KFE71573.1"/>
    <property type="molecule type" value="Genomic_DNA"/>
</dbReference>